<evidence type="ECO:0000256" key="1">
    <source>
        <dbReference type="ARBA" id="ARBA00000085"/>
    </source>
</evidence>
<feature type="transmembrane region" description="Helical" evidence="16">
    <location>
        <begin position="91"/>
        <end position="110"/>
    </location>
</feature>
<dbReference type="SUPFAM" id="SSF55874">
    <property type="entry name" value="ATPase domain of HSP90 chaperone/DNA topoisomerase II/histidine kinase"/>
    <property type="match status" value="1"/>
</dbReference>
<evidence type="ECO:0000256" key="12">
    <source>
        <dbReference type="ARBA" id="ARBA00023012"/>
    </source>
</evidence>
<dbReference type="SMART" id="SM00387">
    <property type="entry name" value="HATPase_c"/>
    <property type="match status" value="1"/>
</dbReference>
<organism evidence="18 19">
    <name type="scientific">Sphaerobacter thermophilus (strain ATCC 49802 / DSM 20745 / KCCM 41009 / NCIMB 13125 / S 6022)</name>
    <dbReference type="NCBI Taxonomy" id="479434"/>
    <lineage>
        <taxon>Bacteria</taxon>
        <taxon>Pseudomonadati</taxon>
        <taxon>Thermomicrobiota</taxon>
        <taxon>Thermomicrobia</taxon>
        <taxon>Sphaerobacterales</taxon>
        <taxon>Sphaerobacterineae</taxon>
        <taxon>Sphaerobacteraceae</taxon>
        <taxon>Sphaerobacter</taxon>
    </lineage>
</organism>
<dbReference type="Pfam" id="PF07730">
    <property type="entry name" value="HisKA_3"/>
    <property type="match status" value="1"/>
</dbReference>
<dbReference type="InParanoid" id="D1C419"/>
<dbReference type="InterPro" id="IPR036890">
    <property type="entry name" value="HATPase_C_sf"/>
</dbReference>
<keyword evidence="19" id="KW-1185">Reference proteome</keyword>
<keyword evidence="16" id="KW-0812">Transmembrane</keyword>
<comment type="cofactor">
    <cofactor evidence="2">
        <name>[4Fe-4S] cluster</name>
        <dbReference type="ChEBI" id="CHEBI:49883"/>
    </cofactor>
</comment>
<evidence type="ECO:0000256" key="5">
    <source>
        <dbReference type="ARBA" id="ARBA00017322"/>
    </source>
</evidence>
<keyword evidence="16" id="KW-1133">Transmembrane helix</keyword>
<feature type="domain" description="Histidine kinase" evidence="17">
    <location>
        <begin position="326"/>
        <end position="420"/>
    </location>
</feature>
<feature type="transmembrane region" description="Helical" evidence="16">
    <location>
        <begin position="34"/>
        <end position="53"/>
    </location>
</feature>
<evidence type="ECO:0000313" key="19">
    <source>
        <dbReference type="Proteomes" id="UP000002027"/>
    </source>
</evidence>
<evidence type="ECO:0000256" key="13">
    <source>
        <dbReference type="ARBA" id="ARBA00023014"/>
    </source>
</evidence>
<dbReference type="OrthoDB" id="199946at2"/>
<keyword evidence="8" id="KW-0808">Transferase</keyword>
<reference evidence="19" key="1">
    <citation type="submission" date="2009-11" db="EMBL/GenBank/DDBJ databases">
        <title>The complete chromosome 1 of Sphaerobacter thermophilus DSM 20745.</title>
        <authorList>
            <person name="Lucas S."/>
            <person name="Copeland A."/>
            <person name="Lapidus A."/>
            <person name="Glavina del Rio T."/>
            <person name="Dalin E."/>
            <person name="Tice H."/>
            <person name="Bruce D."/>
            <person name="Goodwin L."/>
            <person name="Pitluck S."/>
            <person name="Kyrpides N."/>
            <person name="Mavromatis K."/>
            <person name="Ivanova N."/>
            <person name="Mikhailova N."/>
            <person name="LaButti K.M."/>
            <person name="Clum A."/>
            <person name="Sun H.I."/>
            <person name="Brettin T."/>
            <person name="Detter J.C."/>
            <person name="Han C."/>
            <person name="Larimer F."/>
            <person name="Land M."/>
            <person name="Hauser L."/>
            <person name="Markowitz V."/>
            <person name="Cheng J.F."/>
            <person name="Hugenholtz P."/>
            <person name="Woyke T."/>
            <person name="Wu D."/>
            <person name="Steenblock K."/>
            <person name="Schneider S."/>
            <person name="Pukall R."/>
            <person name="Goeker M."/>
            <person name="Klenk H.P."/>
            <person name="Eisen J.A."/>
        </authorList>
    </citation>
    <scope>NUCLEOTIDE SEQUENCE [LARGE SCALE GENOMIC DNA]</scope>
    <source>
        <strain evidence="19">ATCC 49802 / DSM 20745 / S 6022</strain>
    </source>
</reference>
<dbReference type="InterPro" id="IPR011712">
    <property type="entry name" value="Sig_transdc_His_kin_sub3_dim/P"/>
</dbReference>
<dbReference type="Gene3D" id="3.30.565.10">
    <property type="entry name" value="Histidine kinase-like ATPase, C-terminal domain"/>
    <property type="match status" value="1"/>
</dbReference>
<reference evidence="18 19" key="2">
    <citation type="journal article" date="2010" name="Stand. Genomic Sci.">
        <title>Complete genome sequence of Desulfohalobium retbaense type strain (HR(100)).</title>
        <authorList>
            <person name="Spring S."/>
            <person name="Nolan M."/>
            <person name="Lapidus A."/>
            <person name="Glavina Del Rio T."/>
            <person name="Copeland A."/>
            <person name="Tice H."/>
            <person name="Cheng J.F."/>
            <person name="Lucas S."/>
            <person name="Land M."/>
            <person name="Chen F."/>
            <person name="Bruce D."/>
            <person name="Goodwin L."/>
            <person name="Pitluck S."/>
            <person name="Ivanova N."/>
            <person name="Mavromatis K."/>
            <person name="Mikhailova N."/>
            <person name="Pati A."/>
            <person name="Chen A."/>
            <person name="Palaniappan K."/>
            <person name="Hauser L."/>
            <person name="Chang Y.J."/>
            <person name="Jeffries C.D."/>
            <person name="Munk C."/>
            <person name="Kiss H."/>
            <person name="Chain P."/>
            <person name="Han C."/>
            <person name="Brettin T."/>
            <person name="Detter J.C."/>
            <person name="Schuler E."/>
            <person name="Goker M."/>
            <person name="Rohde M."/>
            <person name="Bristow J."/>
            <person name="Eisen J.A."/>
            <person name="Markowitz V."/>
            <person name="Hugenholtz P."/>
            <person name="Kyrpides N.C."/>
            <person name="Klenk H.P."/>
        </authorList>
    </citation>
    <scope>NUCLEOTIDE SEQUENCE [LARGE SCALE GENOMIC DNA]</scope>
    <source>
        <strain evidence="19">ATCC 49802 / DSM 20745 / S 6022</strain>
    </source>
</reference>
<evidence type="ECO:0000256" key="8">
    <source>
        <dbReference type="ARBA" id="ARBA00022679"/>
    </source>
</evidence>
<dbReference type="InterPro" id="IPR017205">
    <property type="entry name" value="Sig_transdc_His_kinase_ChrS"/>
</dbReference>
<evidence type="ECO:0000256" key="3">
    <source>
        <dbReference type="ARBA" id="ARBA00004496"/>
    </source>
</evidence>
<dbReference type="Pfam" id="PF02518">
    <property type="entry name" value="HATPase_c"/>
    <property type="match status" value="1"/>
</dbReference>
<dbReference type="PANTHER" id="PTHR24421:SF62">
    <property type="entry name" value="SENSORY TRANSDUCTION HISTIDINE KINASE"/>
    <property type="match status" value="1"/>
</dbReference>
<keyword evidence="12" id="KW-0902">Two-component regulatory system</keyword>
<evidence type="ECO:0000259" key="17">
    <source>
        <dbReference type="PROSITE" id="PS50109"/>
    </source>
</evidence>
<evidence type="ECO:0000313" key="18">
    <source>
        <dbReference type="EMBL" id="ACZ38986.1"/>
    </source>
</evidence>
<gene>
    <name evidence="18" type="ordered locus">Sthe_1551</name>
</gene>
<dbReference type="PANTHER" id="PTHR24421">
    <property type="entry name" value="NITRATE/NITRITE SENSOR PROTEIN NARX-RELATED"/>
    <property type="match status" value="1"/>
</dbReference>
<keyword evidence="6" id="KW-0004">4Fe-4S</keyword>
<keyword evidence="11" id="KW-0408">Iron</keyword>
<accession>D1C419</accession>
<evidence type="ECO:0000256" key="2">
    <source>
        <dbReference type="ARBA" id="ARBA00001966"/>
    </source>
</evidence>
<dbReference type="InterPro" id="IPR005467">
    <property type="entry name" value="His_kinase_dom"/>
</dbReference>
<dbReference type="EMBL" id="CP001823">
    <property type="protein sequence ID" value="ACZ38986.1"/>
    <property type="molecule type" value="Genomic_DNA"/>
</dbReference>
<keyword evidence="16" id="KW-0472">Membrane</keyword>
<evidence type="ECO:0000256" key="16">
    <source>
        <dbReference type="SAM" id="Phobius"/>
    </source>
</evidence>
<sequence>MPVGLTQARDALVRWHRRRPQHPSQDVLERWERIWHGVFYFSLALGLILSLLNGPSLDRAALLAALTAALAAWYTVMIVRWSCDDMTPGHILVFFLGEAVMLGTLAWLDASFLVMSFAIFVQLFAFIPPTWATAGVIALTLILFTRDAALDGQYLWENEGALLGAVFSVIFTIISIFFFAAITRQSQERKRLIDELMATRAALAERERQAGVIEERQRLAREIHDTLAQGFTSIVMHLEAAEPHIPAEATALRRHVEQARATARDSLNDARRLVWALRPEQLEQGGSLADALARVAERWSEDTGITAHVTVDGTPVPLPPDVEVTLFRITQEALANVRKHAQAGRVDITLSYLDDEVLLDVQDDGVGFDRATVSATPGSVNGGFGLTGMRERLRLLGGSLMIESAPGEGTSITVALPLADRVEPSTERVEALVPSGA</sequence>
<evidence type="ECO:0000256" key="6">
    <source>
        <dbReference type="ARBA" id="ARBA00022485"/>
    </source>
</evidence>
<name>D1C419_SPHTD</name>
<evidence type="ECO:0000256" key="15">
    <source>
        <dbReference type="ARBA" id="ARBA00030800"/>
    </source>
</evidence>
<dbReference type="PIRSF" id="PIRSF037434">
    <property type="entry name" value="STHK_ChrS"/>
    <property type="match status" value="1"/>
</dbReference>
<comment type="catalytic activity">
    <reaction evidence="1">
        <text>ATP + protein L-histidine = ADP + protein N-phospho-L-histidine.</text>
        <dbReference type="EC" id="2.7.13.3"/>
    </reaction>
</comment>
<dbReference type="GO" id="GO:0016020">
    <property type="term" value="C:membrane"/>
    <property type="evidence" value="ECO:0007669"/>
    <property type="project" value="InterPro"/>
</dbReference>
<dbReference type="eggNOG" id="COG4585">
    <property type="taxonomic scope" value="Bacteria"/>
</dbReference>
<evidence type="ECO:0000256" key="10">
    <source>
        <dbReference type="ARBA" id="ARBA00022777"/>
    </source>
</evidence>
<evidence type="ECO:0000256" key="11">
    <source>
        <dbReference type="ARBA" id="ARBA00023004"/>
    </source>
</evidence>
<dbReference type="InterPro" id="IPR003594">
    <property type="entry name" value="HATPase_dom"/>
</dbReference>
<dbReference type="InterPro" id="IPR050482">
    <property type="entry name" value="Sensor_HK_TwoCompSys"/>
</dbReference>
<comment type="subcellular location">
    <subcellularLocation>
        <location evidence="3">Cytoplasm</location>
    </subcellularLocation>
</comment>
<feature type="transmembrane region" description="Helical" evidence="16">
    <location>
        <begin position="60"/>
        <end position="79"/>
    </location>
</feature>
<dbReference type="HOGENOM" id="CLU_000445_20_15_0"/>
<dbReference type="InterPro" id="IPR004358">
    <property type="entry name" value="Sig_transdc_His_kin-like_C"/>
</dbReference>
<protein>
    <recommendedName>
        <fullName evidence="5">Oxygen sensor histidine kinase NreB</fullName>
        <ecNumber evidence="4">2.7.13.3</ecNumber>
    </recommendedName>
    <alternativeName>
        <fullName evidence="15">Nitrogen regulation protein B</fullName>
    </alternativeName>
</protein>
<dbReference type="GO" id="GO:0005737">
    <property type="term" value="C:cytoplasm"/>
    <property type="evidence" value="ECO:0007669"/>
    <property type="project" value="UniProtKB-SubCell"/>
</dbReference>
<dbReference type="RefSeq" id="WP_012872033.1">
    <property type="nucleotide sequence ID" value="NC_013523.1"/>
</dbReference>
<dbReference type="Proteomes" id="UP000002027">
    <property type="component" value="Chromosome 1"/>
</dbReference>
<dbReference type="KEGG" id="sti:Sthe_1551"/>
<feature type="transmembrane region" description="Helical" evidence="16">
    <location>
        <begin position="117"/>
        <end position="142"/>
    </location>
</feature>
<dbReference type="GO" id="GO:0046872">
    <property type="term" value="F:metal ion binding"/>
    <property type="evidence" value="ECO:0007669"/>
    <property type="project" value="UniProtKB-KW"/>
</dbReference>
<dbReference type="PRINTS" id="PR00344">
    <property type="entry name" value="BCTRLSENSOR"/>
</dbReference>
<dbReference type="EC" id="2.7.13.3" evidence="4"/>
<evidence type="ECO:0000256" key="9">
    <source>
        <dbReference type="ARBA" id="ARBA00022723"/>
    </source>
</evidence>
<dbReference type="Gene3D" id="1.20.5.1930">
    <property type="match status" value="1"/>
</dbReference>
<evidence type="ECO:0000256" key="14">
    <source>
        <dbReference type="ARBA" id="ARBA00024827"/>
    </source>
</evidence>
<keyword evidence="13" id="KW-0411">Iron-sulfur</keyword>
<dbReference type="PROSITE" id="PS50109">
    <property type="entry name" value="HIS_KIN"/>
    <property type="match status" value="1"/>
</dbReference>
<dbReference type="CDD" id="cd16917">
    <property type="entry name" value="HATPase_UhpB-NarQ-NarX-like"/>
    <property type="match status" value="1"/>
</dbReference>
<proteinExistence type="predicted"/>
<dbReference type="GO" id="GO:0000155">
    <property type="term" value="F:phosphorelay sensor kinase activity"/>
    <property type="evidence" value="ECO:0007669"/>
    <property type="project" value="InterPro"/>
</dbReference>
<dbReference type="GO" id="GO:0046983">
    <property type="term" value="F:protein dimerization activity"/>
    <property type="evidence" value="ECO:0007669"/>
    <property type="project" value="InterPro"/>
</dbReference>
<feature type="transmembrane region" description="Helical" evidence="16">
    <location>
        <begin position="162"/>
        <end position="182"/>
    </location>
</feature>
<dbReference type="FunCoup" id="D1C419">
    <property type="interactions" value="23"/>
</dbReference>
<dbReference type="GO" id="GO:0051539">
    <property type="term" value="F:4 iron, 4 sulfur cluster binding"/>
    <property type="evidence" value="ECO:0007669"/>
    <property type="project" value="UniProtKB-KW"/>
</dbReference>
<evidence type="ECO:0000256" key="4">
    <source>
        <dbReference type="ARBA" id="ARBA00012438"/>
    </source>
</evidence>
<dbReference type="AlphaFoldDB" id="D1C419"/>
<comment type="function">
    <text evidence="14">Member of the two-component regulatory system NreB/NreC involved in the control of dissimilatory nitrate/nitrite reduction in response to oxygen. NreB functions as a direct oxygen sensor histidine kinase which is autophosphorylated, in the absence of oxygen, probably at the conserved histidine residue, and transfers its phosphate group probably to a conserved aspartate residue of NreC. NreB/NreC activates the expression of the nitrate (narGHJI) and nitrite (nir) reductase operons, as well as the putative nitrate transporter gene narT.</text>
</comment>
<keyword evidence="7" id="KW-0963">Cytoplasm</keyword>
<keyword evidence="9" id="KW-0479">Metal-binding</keyword>
<keyword evidence="10 18" id="KW-0418">Kinase</keyword>
<dbReference type="STRING" id="479434.Sthe_1551"/>
<evidence type="ECO:0000256" key="7">
    <source>
        <dbReference type="ARBA" id="ARBA00022490"/>
    </source>
</evidence>